<dbReference type="AlphaFoldDB" id="A0A6V7QB12"/>
<evidence type="ECO:0000313" key="1">
    <source>
        <dbReference type="EMBL" id="CAD1840399.1"/>
    </source>
</evidence>
<dbReference type="EMBL" id="LR862135">
    <property type="protein sequence ID" value="CAD1840399.1"/>
    <property type="molecule type" value="Genomic_DNA"/>
</dbReference>
<organism evidence="1">
    <name type="scientific">Ananas comosus var. bracteatus</name>
    <name type="common">red pineapple</name>
    <dbReference type="NCBI Taxonomy" id="296719"/>
    <lineage>
        <taxon>Eukaryota</taxon>
        <taxon>Viridiplantae</taxon>
        <taxon>Streptophyta</taxon>
        <taxon>Embryophyta</taxon>
        <taxon>Tracheophyta</taxon>
        <taxon>Spermatophyta</taxon>
        <taxon>Magnoliopsida</taxon>
        <taxon>Liliopsida</taxon>
        <taxon>Poales</taxon>
        <taxon>Bromeliaceae</taxon>
        <taxon>Bromelioideae</taxon>
        <taxon>Ananas</taxon>
    </lineage>
</organism>
<proteinExistence type="predicted"/>
<gene>
    <name evidence="1" type="ORF">CB5_LOCUS23610</name>
</gene>
<name>A0A6V7QB12_ANACO</name>
<reference evidence="1" key="1">
    <citation type="submission" date="2020-07" db="EMBL/GenBank/DDBJ databases">
        <authorList>
            <person name="Lin J."/>
        </authorList>
    </citation>
    <scope>NUCLEOTIDE SEQUENCE</scope>
</reference>
<protein>
    <submittedName>
        <fullName evidence="1">Uncharacterized protein</fullName>
    </submittedName>
</protein>
<accession>A0A6V7QB12</accession>
<sequence length="105" mass="11323">MPLLHFDSSSAPRSAFALGLCRKHLNNPETCWLKWASILPCGGSHVGPSHIRNGVTLGGPSHVQSGVRLGGPSYVQSGVRLVGPSHNRDPWALYLYALSELVAYF</sequence>